<reference evidence="1" key="1">
    <citation type="submission" date="2021-03" db="EMBL/GenBank/DDBJ databases">
        <title>Evolutionary priming and transition to the ectomycorrhizal habit in an iconic lineage of mushroom-forming fungi: is preadaptation a requirement?</title>
        <authorList>
            <consortium name="DOE Joint Genome Institute"/>
            <person name="Looney B.P."/>
            <person name="Miyauchi S."/>
            <person name="Morin E."/>
            <person name="Drula E."/>
            <person name="Courty P.E."/>
            <person name="Chicoki N."/>
            <person name="Fauchery L."/>
            <person name="Kohler A."/>
            <person name="Kuo A."/>
            <person name="LaButti K."/>
            <person name="Pangilinan J."/>
            <person name="Lipzen A."/>
            <person name="Riley R."/>
            <person name="Andreopoulos W."/>
            <person name="He G."/>
            <person name="Johnson J."/>
            <person name="Barry K.W."/>
            <person name="Grigoriev I.V."/>
            <person name="Nagy L."/>
            <person name="Hibbett D."/>
            <person name="Henrissat B."/>
            <person name="Matheny P.B."/>
            <person name="Labbe J."/>
            <person name="Martin A.F."/>
        </authorList>
    </citation>
    <scope>NUCLEOTIDE SEQUENCE</scope>
    <source>
        <strain evidence="1">BPL698</strain>
    </source>
</reference>
<gene>
    <name evidence="1" type="ORF">F5148DRAFT_1186980</name>
</gene>
<evidence type="ECO:0000313" key="1">
    <source>
        <dbReference type="EMBL" id="KAI9509523.1"/>
    </source>
</evidence>
<dbReference type="Proteomes" id="UP001207468">
    <property type="component" value="Unassembled WGS sequence"/>
</dbReference>
<protein>
    <submittedName>
        <fullName evidence="1">Glycerol-3-phosphate dehydrogenase</fullName>
    </submittedName>
</protein>
<name>A0ACC0UCS1_9AGAM</name>
<comment type="caution">
    <text evidence="1">The sequence shown here is derived from an EMBL/GenBank/DDBJ whole genome shotgun (WGS) entry which is preliminary data.</text>
</comment>
<evidence type="ECO:0000313" key="2">
    <source>
        <dbReference type="Proteomes" id="UP001207468"/>
    </source>
</evidence>
<organism evidence="1 2">
    <name type="scientific">Russula earlei</name>
    <dbReference type="NCBI Taxonomy" id="71964"/>
    <lineage>
        <taxon>Eukaryota</taxon>
        <taxon>Fungi</taxon>
        <taxon>Dikarya</taxon>
        <taxon>Basidiomycota</taxon>
        <taxon>Agaricomycotina</taxon>
        <taxon>Agaricomycetes</taxon>
        <taxon>Russulales</taxon>
        <taxon>Russulaceae</taxon>
        <taxon>Russula</taxon>
    </lineage>
</organism>
<dbReference type="EMBL" id="JAGFNK010000062">
    <property type="protein sequence ID" value="KAI9509523.1"/>
    <property type="molecule type" value="Genomic_DNA"/>
</dbReference>
<sequence>MRIRRLLSHAPAPAPHRCPHFPHRLLFRSPPPPAPQSLRSPHLVYAPTRHIQPYSRPFRMPSTPPPPKSKVLVFGAGNFGSCLADHLGDSEHEVFMWSREESLVEYFNEHHKNPYYLKDNCFPPTVRAVGPDLPDAGFVKAMDVLLFAIPTQGLRALLTKLRPSLDNANLPLLIFVNKGIETGTNALTLEIIADTCGKEIARVSSFLSGPSFATEIVRRQPTMVSIASLSEDHAEKASLVFHQPWFRCYPGNDPIGLELAGALKNVYAIASGIAEGLGYENNSRASLITRGLSEMTRIGVAYGANPLTFLSLAGVGDLFLTCSSSTSRNYTVGYRLGRGESLEEVLRTLGSVAEGVTTAKGLKAIVDDLDVPAPLASAVYEVLYEGRNVREQALELLARPMVKELDLPVKSGGPARALMKKLGIGED</sequence>
<accession>A0ACC0UCS1</accession>
<keyword evidence="2" id="KW-1185">Reference proteome</keyword>
<proteinExistence type="predicted"/>